<reference evidence="11 12" key="1">
    <citation type="journal article" date="2013" name="Genome Announc.">
        <title>Complete Genome Sequence of the Thermophilic and Facultatively Chemolithoautotrophic Sulfate Reducer Archaeoglobus sulfaticallidus Strain PM70-1T.</title>
        <authorList>
            <person name="Stokke R."/>
            <person name="Hocking W.P."/>
            <person name="Steinsbu B.O."/>
            <person name="Steen I.H."/>
        </authorList>
    </citation>
    <scope>NUCLEOTIDE SEQUENCE [LARGE SCALE GENOMIC DNA]</scope>
    <source>
        <strain evidence="11">PM70-1</strain>
    </source>
</reference>
<dbReference type="InterPro" id="IPR010624">
    <property type="entry name" value="KaiC_dom"/>
</dbReference>
<evidence type="ECO:0000313" key="12">
    <source>
        <dbReference type="Proteomes" id="UP000013307"/>
    </source>
</evidence>
<dbReference type="PROSITE" id="PS50162">
    <property type="entry name" value="RECA_2"/>
    <property type="match status" value="1"/>
</dbReference>
<feature type="domain" description="KaiC" evidence="10">
    <location>
        <begin position="1"/>
        <end position="226"/>
    </location>
</feature>
<evidence type="ECO:0000256" key="5">
    <source>
        <dbReference type="ARBA" id="ARBA00022741"/>
    </source>
</evidence>
<dbReference type="PANTHER" id="PTHR43637">
    <property type="entry name" value="UPF0273 PROTEIN TM_0370"/>
    <property type="match status" value="1"/>
</dbReference>
<dbReference type="GO" id="GO:0004674">
    <property type="term" value="F:protein serine/threonine kinase activity"/>
    <property type="evidence" value="ECO:0007669"/>
    <property type="project" value="UniProtKB-EC"/>
</dbReference>
<dbReference type="GO" id="GO:0003677">
    <property type="term" value="F:DNA binding"/>
    <property type="evidence" value="ECO:0007669"/>
    <property type="project" value="InterPro"/>
</dbReference>
<dbReference type="InterPro" id="IPR030665">
    <property type="entry name" value="KaiC"/>
</dbReference>
<dbReference type="eggNOG" id="arCOG01174">
    <property type="taxonomic scope" value="Archaea"/>
</dbReference>
<organism evidence="11 12">
    <name type="scientific">Archaeoglobus sulfaticallidus PM70-1</name>
    <dbReference type="NCBI Taxonomy" id="387631"/>
    <lineage>
        <taxon>Archaea</taxon>
        <taxon>Methanobacteriati</taxon>
        <taxon>Methanobacteriota</taxon>
        <taxon>Archaeoglobi</taxon>
        <taxon>Archaeoglobales</taxon>
        <taxon>Archaeoglobaceae</taxon>
        <taxon>Archaeoglobus</taxon>
    </lineage>
</organism>
<dbReference type="OrthoDB" id="51567at2157"/>
<evidence type="ECO:0000256" key="8">
    <source>
        <dbReference type="ARBA" id="ARBA00022840"/>
    </source>
</evidence>
<evidence type="ECO:0000256" key="2">
    <source>
        <dbReference type="ARBA" id="ARBA00022553"/>
    </source>
</evidence>
<keyword evidence="12" id="KW-1185">Reference proteome</keyword>
<keyword evidence="5" id="KW-0547">Nucleotide-binding</keyword>
<keyword evidence="4" id="KW-0677">Repeat</keyword>
<proteinExistence type="predicted"/>
<evidence type="ECO:0000256" key="7">
    <source>
        <dbReference type="ARBA" id="ARBA00022801"/>
    </source>
</evidence>
<evidence type="ECO:0000259" key="10">
    <source>
        <dbReference type="PROSITE" id="PS51146"/>
    </source>
</evidence>
<dbReference type="SMART" id="SM00382">
    <property type="entry name" value="AAA"/>
    <property type="match status" value="2"/>
</dbReference>
<dbReference type="InterPro" id="IPR014774">
    <property type="entry name" value="KaiC-like_dom"/>
</dbReference>
<keyword evidence="7" id="KW-0378">Hydrolase</keyword>
<dbReference type="EC" id="2.7.11.1" evidence="1"/>
<evidence type="ECO:0000256" key="6">
    <source>
        <dbReference type="ARBA" id="ARBA00022777"/>
    </source>
</evidence>
<dbReference type="Proteomes" id="UP000013307">
    <property type="component" value="Chromosome"/>
</dbReference>
<dbReference type="InterPro" id="IPR003593">
    <property type="entry name" value="AAA+_ATPase"/>
</dbReference>
<evidence type="ECO:0000313" key="11">
    <source>
        <dbReference type="EMBL" id="AGK61761.1"/>
    </source>
</evidence>
<evidence type="ECO:0000256" key="1">
    <source>
        <dbReference type="ARBA" id="ARBA00012513"/>
    </source>
</evidence>
<dbReference type="RefSeq" id="WP_015591359.1">
    <property type="nucleotide sequence ID" value="NC_021169.1"/>
</dbReference>
<dbReference type="SUPFAM" id="SSF52540">
    <property type="entry name" value="P-loop containing nucleoside triphosphate hydrolases"/>
    <property type="match status" value="2"/>
</dbReference>
<dbReference type="KEGG" id="ast:Asulf_01790"/>
<keyword evidence="8" id="KW-0067">ATP-binding</keyword>
<feature type="domain" description="KaiC" evidence="10">
    <location>
        <begin position="227"/>
        <end position="443"/>
    </location>
</feature>
<sequence length="443" mass="50667">MSFGYFKNKIIEGDFPEGSIIMIAGEPGTGKTILVSSIAHEEIKEGKKVLFVSFNETKQDFFKYTKKLGFELENENFRYMDLFTAGRDVVDTQLSFIFSEIEKFNPNIIVIDSITAILSVLAKENIRTFLHTSLGRFVKKKGATAFIIAEKPIGSEEFGYGVEEFVVDGLIILRYLKHDEHYRRILEVPKMRGLKIKKPQYEYTITDKGIFFFDIPELNRIGEASFERVSTGIKELDELVGGGFYRGSITVFIGNTGTGKTTFGLHFTYNNALNGKKALFITFEESEENILRAMRNYGMDYSAVKENMIIKDMIPEAYSPVTFFARIYDLIESFKPEVLFIDSFSSLNEHMEEVELSKMVRYIQLTVKRLGITLCTTLNLEGNLRKIPQTGLSTLSDNIVLLWYELENDSVHRKLLILKSRSTDHSRKIHSYEITDDGIRIIG</sequence>
<keyword evidence="6" id="KW-0418">Kinase</keyword>
<dbReference type="PANTHER" id="PTHR43637:SF1">
    <property type="entry name" value="UPF0273 PROTEIN TM_0370"/>
    <property type="match status" value="1"/>
</dbReference>
<dbReference type="STRING" id="387631.Asulf_01790"/>
<dbReference type="Gene3D" id="3.40.50.300">
    <property type="entry name" value="P-loop containing nucleotide triphosphate hydrolases"/>
    <property type="match status" value="2"/>
</dbReference>
<evidence type="ECO:0000256" key="3">
    <source>
        <dbReference type="ARBA" id="ARBA00022679"/>
    </source>
</evidence>
<gene>
    <name evidence="11" type="ORF">Asulf_01790</name>
</gene>
<accession>N0BMB0</accession>
<dbReference type="GeneID" id="15393425"/>
<dbReference type="GO" id="GO:0005524">
    <property type="term" value="F:ATP binding"/>
    <property type="evidence" value="ECO:0007669"/>
    <property type="project" value="UniProtKB-KW"/>
</dbReference>
<keyword evidence="2" id="KW-0597">Phosphoprotein</keyword>
<dbReference type="GO" id="GO:0006281">
    <property type="term" value="P:DNA repair"/>
    <property type="evidence" value="ECO:0007669"/>
    <property type="project" value="InterPro"/>
</dbReference>
<keyword evidence="3" id="KW-0808">Transferase</keyword>
<dbReference type="InterPro" id="IPR027417">
    <property type="entry name" value="P-loop_NTPase"/>
</dbReference>
<dbReference type="Pfam" id="PF06745">
    <property type="entry name" value="ATPase"/>
    <property type="match status" value="2"/>
</dbReference>
<dbReference type="GO" id="GO:0016787">
    <property type="term" value="F:hydrolase activity"/>
    <property type="evidence" value="ECO:0007669"/>
    <property type="project" value="UniProtKB-KW"/>
</dbReference>
<dbReference type="InterPro" id="IPR020588">
    <property type="entry name" value="RecA_ATP-bd"/>
</dbReference>
<dbReference type="PIRSF" id="PIRSF039117">
    <property type="entry name" value="KaiC"/>
    <property type="match status" value="1"/>
</dbReference>
<name>N0BMB0_9EURY</name>
<feature type="domain" description="RecA family profile 1" evidence="9">
    <location>
        <begin position="225"/>
        <end position="293"/>
    </location>
</feature>
<dbReference type="EMBL" id="CP005290">
    <property type="protein sequence ID" value="AGK61761.1"/>
    <property type="molecule type" value="Genomic_DNA"/>
</dbReference>
<dbReference type="GO" id="GO:0140664">
    <property type="term" value="F:ATP-dependent DNA damage sensor activity"/>
    <property type="evidence" value="ECO:0007669"/>
    <property type="project" value="InterPro"/>
</dbReference>
<evidence type="ECO:0000256" key="4">
    <source>
        <dbReference type="ARBA" id="ARBA00022737"/>
    </source>
</evidence>
<dbReference type="AlphaFoldDB" id="N0BMB0"/>
<dbReference type="HOGENOM" id="CLU_023669_4_2_2"/>
<dbReference type="PROSITE" id="PS51146">
    <property type="entry name" value="KAIC"/>
    <property type="match status" value="2"/>
</dbReference>
<protein>
    <recommendedName>
        <fullName evidence="1">non-specific serine/threonine protein kinase</fullName>
        <ecNumber evidence="1">2.7.11.1</ecNumber>
    </recommendedName>
</protein>
<evidence type="ECO:0000259" key="9">
    <source>
        <dbReference type="PROSITE" id="PS50162"/>
    </source>
</evidence>